<evidence type="ECO:0000313" key="3">
    <source>
        <dbReference type="Proteomes" id="UP000186026"/>
    </source>
</evidence>
<dbReference type="EMBL" id="FTOP01000001">
    <property type="protein sequence ID" value="SIS50009.1"/>
    <property type="molecule type" value="Genomic_DNA"/>
</dbReference>
<keyword evidence="1" id="KW-1133">Transmembrane helix</keyword>
<feature type="transmembrane region" description="Helical" evidence="1">
    <location>
        <begin position="62"/>
        <end position="80"/>
    </location>
</feature>
<dbReference type="Proteomes" id="UP000186026">
    <property type="component" value="Unassembled WGS sequence"/>
</dbReference>
<name>A0A1N7JKZ8_9BACT</name>
<organism evidence="2 3">
    <name type="scientific">Belliella pelovolcani</name>
    <dbReference type="NCBI Taxonomy" id="529505"/>
    <lineage>
        <taxon>Bacteria</taxon>
        <taxon>Pseudomonadati</taxon>
        <taxon>Bacteroidota</taxon>
        <taxon>Cytophagia</taxon>
        <taxon>Cytophagales</taxon>
        <taxon>Cyclobacteriaceae</taxon>
        <taxon>Belliella</taxon>
    </lineage>
</organism>
<dbReference type="AlphaFoldDB" id="A0A1N7JKZ8"/>
<keyword evidence="1" id="KW-0812">Transmembrane</keyword>
<evidence type="ECO:0000313" key="2">
    <source>
        <dbReference type="EMBL" id="SIS50009.1"/>
    </source>
</evidence>
<accession>A0A1N7JKZ8</accession>
<protein>
    <submittedName>
        <fullName evidence="2">Uncharacterized protein</fullName>
    </submittedName>
</protein>
<sequence>MNSIIKILAFVFSILIFLATVFELQYSLLLGPLFDVLTLLVVLFLGLIFSTVFIFFNGVKKLVSYAPVIIILISFSFSLFPKNSLSHQLHYNLNKSRLEKIENLSLESGIHEMSDFLRYSKRIDESYIGDSKKLSTKTQIKAAFGDYMEENNISIDDVFNIQQNMIKADIISLHRDEEFLVLTIDGFIDNEYGYIKSYKGDIKLGDGIPPFGFIVGRIIELKNGWYFYYST</sequence>
<proteinExistence type="predicted"/>
<keyword evidence="1" id="KW-0472">Membrane</keyword>
<gene>
    <name evidence="2" type="ORF">SAMN05421761_101111</name>
</gene>
<reference evidence="3" key="1">
    <citation type="submission" date="2017-01" db="EMBL/GenBank/DDBJ databases">
        <authorList>
            <person name="Varghese N."/>
            <person name="Submissions S."/>
        </authorList>
    </citation>
    <scope>NUCLEOTIDE SEQUENCE [LARGE SCALE GENOMIC DNA]</scope>
    <source>
        <strain evidence="3">DSM 46698</strain>
    </source>
</reference>
<dbReference type="RefSeq" id="WP_076497524.1">
    <property type="nucleotide sequence ID" value="NZ_FTOP01000001.1"/>
</dbReference>
<feature type="transmembrane region" description="Helical" evidence="1">
    <location>
        <begin position="33"/>
        <end position="55"/>
    </location>
</feature>
<dbReference type="OrthoDB" id="6660252at2"/>
<keyword evidence="3" id="KW-1185">Reference proteome</keyword>
<evidence type="ECO:0000256" key="1">
    <source>
        <dbReference type="SAM" id="Phobius"/>
    </source>
</evidence>
<dbReference type="STRING" id="529505.SAMN05421761_101111"/>